<dbReference type="AlphaFoldDB" id="A0A7D7L0G0"/>
<protein>
    <submittedName>
        <fullName evidence="3">Type II toxin-antitoxin system YafQ family toxin</fullName>
    </submittedName>
</protein>
<dbReference type="Gene3D" id="3.30.2310.20">
    <property type="entry name" value="RelE-like"/>
    <property type="match status" value="1"/>
</dbReference>
<accession>A0A7D7L0G0</accession>
<geneLocation type="plasmid" evidence="3">
    <name>pCFF_09A980_P1</name>
</geneLocation>
<dbReference type="PANTHER" id="PTHR40588">
    <property type="entry name" value="MRNA INTERFERASE TOXIN YAFQ"/>
    <property type="match status" value="1"/>
</dbReference>
<dbReference type="PIRSF" id="PIRSF006156">
    <property type="entry name" value="YafQ"/>
    <property type="match status" value="1"/>
</dbReference>
<dbReference type="GO" id="GO:0006415">
    <property type="term" value="P:translational termination"/>
    <property type="evidence" value="ECO:0007669"/>
    <property type="project" value="TreeGrafter"/>
</dbReference>
<feature type="active site" description="Proton donor" evidence="2">
    <location>
        <position position="86"/>
    </location>
</feature>
<dbReference type="Pfam" id="PF15738">
    <property type="entry name" value="YafQ_toxin"/>
    <property type="match status" value="1"/>
</dbReference>
<evidence type="ECO:0000256" key="2">
    <source>
        <dbReference type="PIRSR" id="PIRSR006156-1"/>
    </source>
</evidence>
<reference evidence="3" key="2">
    <citation type="journal article" date="2021" name="PeerJ">
        <title>A comparison of fourteen fully characterized mammalian-associated Campylobacter fetus isolates suggests that loss of defense mechanisms contribute to high genomic plasticity and subspecies evolution.</title>
        <authorList>
            <person name="Nadin-Davis S.A."/>
            <person name="Chmara J."/>
            <person name="Carrillo C.D."/>
            <person name="Amoako K."/>
            <person name="Goji N."/>
            <person name="Duceppe M.O."/>
            <person name="Devenish J."/>
        </authorList>
    </citation>
    <scope>NUCLEOTIDE SEQUENCE</scope>
    <source>
        <plasmid evidence="3">pCFF_09A980_P1</plasmid>
    </source>
</reference>
<organism evidence="3">
    <name type="scientific">Campylobacter fetus</name>
    <dbReference type="NCBI Taxonomy" id="196"/>
    <lineage>
        <taxon>Bacteria</taxon>
        <taxon>Pseudomonadati</taxon>
        <taxon>Campylobacterota</taxon>
        <taxon>Epsilonproteobacteria</taxon>
        <taxon>Campylobacterales</taxon>
        <taxon>Campylobacteraceae</taxon>
        <taxon>Campylobacter</taxon>
    </lineage>
</organism>
<dbReference type="NCBIfam" id="TIGR02385">
    <property type="entry name" value="RelE_StbE"/>
    <property type="match status" value="1"/>
</dbReference>
<sequence length="91" mass="10846">MAKYEIIYSKNYKKAIKKIDKSLLPEIEYVLDKLANDEILEVKFKDHQLKGEYKDFRECHIKPDLLLVYKKDKDLLILIAFKLGSHSEIFK</sequence>
<reference evidence="3" key="1">
    <citation type="submission" date="2020-03" db="EMBL/GenBank/DDBJ databases">
        <authorList>
            <person name="Nadin-Davis S."/>
            <person name="Chmara J.T."/>
            <person name="Carillo C."/>
            <person name="Amoako K."/>
            <person name="Goji N."/>
            <person name="Duceppe M.-O."/>
            <person name="Devenish J."/>
        </authorList>
    </citation>
    <scope>NUCLEOTIDE SEQUENCE [LARGE SCALE GENOMIC DNA]</scope>
    <source>
        <plasmid evidence="3">pCFF_09A980_P1</plasmid>
    </source>
</reference>
<dbReference type="SUPFAM" id="SSF143011">
    <property type="entry name" value="RelE-like"/>
    <property type="match status" value="1"/>
</dbReference>
<keyword evidence="1" id="KW-1277">Toxin-antitoxin system</keyword>
<gene>
    <name evidence="3" type="ORF">GZ984_009340</name>
</gene>
<dbReference type="InterPro" id="IPR007712">
    <property type="entry name" value="RelE/ParE_toxin"/>
</dbReference>
<dbReference type="GO" id="GO:0006402">
    <property type="term" value="P:mRNA catabolic process"/>
    <property type="evidence" value="ECO:0007669"/>
    <property type="project" value="TreeGrafter"/>
</dbReference>
<dbReference type="InterPro" id="IPR035093">
    <property type="entry name" value="RelE/ParE_toxin_dom_sf"/>
</dbReference>
<dbReference type="GO" id="GO:0004521">
    <property type="term" value="F:RNA endonuclease activity"/>
    <property type="evidence" value="ECO:0007669"/>
    <property type="project" value="TreeGrafter"/>
</dbReference>
<keyword evidence="3" id="KW-0614">Plasmid</keyword>
<dbReference type="PANTHER" id="PTHR40588:SF1">
    <property type="entry name" value="MRNA INTERFERASE TOXIN YAFQ"/>
    <property type="match status" value="1"/>
</dbReference>
<dbReference type="InterPro" id="IPR004386">
    <property type="entry name" value="Toxin_YafQ-like"/>
</dbReference>
<name>A0A7D7L0G0_CAMFE</name>
<dbReference type="EMBL" id="CP059446">
    <property type="protein sequence ID" value="QMS69481.1"/>
    <property type="molecule type" value="Genomic_DNA"/>
</dbReference>
<evidence type="ECO:0000313" key="3">
    <source>
        <dbReference type="EMBL" id="QMS69481.1"/>
    </source>
</evidence>
<proteinExistence type="predicted"/>
<dbReference type="RefSeq" id="WP_046037534.1">
    <property type="nucleotide sequence ID" value="NZ_CP059446.1"/>
</dbReference>
<evidence type="ECO:0000256" key="1">
    <source>
        <dbReference type="ARBA" id="ARBA00022649"/>
    </source>
</evidence>